<keyword evidence="1" id="KW-1133">Transmembrane helix</keyword>
<name>A0A0F8YIB7_9ZZZZ</name>
<sequence length="155" mass="16429">MAKQDTRTLQVDKALESKVRLVIHTSPMEDKRKIQDVPYMHQSVLELLEASGYAPAFIDNPDYAHIWLNDKPIRPEDFETTYPAEGDILIAKLTPGVTVAGIVAAISASFGAASGVAAAAAAALSTTVVGSITVGGLVICSISQGRCKEKGKFLT</sequence>
<feature type="transmembrane region" description="Helical" evidence="1">
    <location>
        <begin position="89"/>
        <end position="110"/>
    </location>
</feature>
<comment type="caution">
    <text evidence="2">The sequence shown here is derived from an EMBL/GenBank/DDBJ whole genome shotgun (WGS) entry which is preliminary data.</text>
</comment>
<accession>A0A0F8YIB7</accession>
<keyword evidence="1" id="KW-0812">Transmembrane</keyword>
<organism evidence="2">
    <name type="scientific">marine sediment metagenome</name>
    <dbReference type="NCBI Taxonomy" id="412755"/>
    <lineage>
        <taxon>unclassified sequences</taxon>
        <taxon>metagenomes</taxon>
        <taxon>ecological metagenomes</taxon>
    </lineage>
</organism>
<gene>
    <name evidence="2" type="ORF">LCGC14_2816440</name>
</gene>
<reference evidence="2" key="1">
    <citation type="journal article" date="2015" name="Nature">
        <title>Complex archaea that bridge the gap between prokaryotes and eukaryotes.</title>
        <authorList>
            <person name="Spang A."/>
            <person name="Saw J.H."/>
            <person name="Jorgensen S.L."/>
            <person name="Zaremba-Niedzwiedzka K."/>
            <person name="Martijn J."/>
            <person name="Lind A.E."/>
            <person name="van Eijk R."/>
            <person name="Schleper C."/>
            <person name="Guy L."/>
            <person name="Ettema T.J."/>
        </authorList>
    </citation>
    <scope>NUCLEOTIDE SEQUENCE</scope>
</reference>
<keyword evidence="1" id="KW-0472">Membrane</keyword>
<dbReference type="EMBL" id="LAZR01053257">
    <property type="protein sequence ID" value="KKK81143.1"/>
    <property type="molecule type" value="Genomic_DNA"/>
</dbReference>
<dbReference type="AlphaFoldDB" id="A0A0F8YIB7"/>
<proteinExistence type="predicted"/>
<evidence type="ECO:0000313" key="2">
    <source>
        <dbReference type="EMBL" id="KKK81143.1"/>
    </source>
</evidence>
<evidence type="ECO:0000256" key="1">
    <source>
        <dbReference type="SAM" id="Phobius"/>
    </source>
</evidence>
<feature type="transmembrane region" description="Helical" evidence="1">
    <location>
        <begin position="116"/>
        <end position="142"/>
    </location>
</feature>
<protein>
    <submittedName>
        <fullName evidence="2">Uncharacterized protein</fullName>
    </submittedName>
</protein>